<organism evidence="1 2">
    <name type="scientific">Methylocystis heyeri</name>
    <dbReference type="NCBI Taxonomy" id="391905"/>
    <lineage>
        <taxon>Bacteria</taxon>
        <taxon>Pseudomonadati</taxon>
        <taxon>Pseudomonadota</taxon>
        <taxon>Alphaproteobacteria</taxon>
        <taxon>Hyphomicrobiales</taxon>
        <taxon>Methylocystaceae</taxon>
        <taxon>Methylocystis</taxon>
    </lineage>
</organism>
<dbReference type="Proteomes" id="UP000309061">
    <property type="component" value="Chromosome"/>
</dbReference>
<protein>
    <recommendedName>
        <fullName evidence="3">ImmA/IrrE family metallo-endopeptidase</fullName>
    </recommendedName>
</protein>
<reference evidence="1 2" key="1">
    <citation type="submission" date="2019-11" db="EMBL/GenBank/DDBJ databases">
        <title>The genome sequence of Methylocystis heyeri.</title>
        <authorList>
            <person name="Oshkin I.Y."/>
            <person name="Miroshnikov K."/>
            <person name="Dedysh S.N."/>
        </authorList>
    </citation>
    <scope>NUCLEOTIDE SEQUENCE [LARGE SCALE GENOMIC DNA]</scope>
    <source>
        <strain evidence="1 2">H2</strain>
    </source>
</reference>
<keyword evidence="2" id="KW-1185">Reference proteome</keyword>
<accession>A0A6B8KDD5</accession>
<dbReference type="Gene3D" id="1.10.10.2910">
    <property type="match status" value="1"/>
</dbReference>
<dbReference type="OrthoDB" id="9794834at2"/>
<proteinExistence type="predicted"/>
<gene>
    <name evidence="1" type="ORF">H2LOC_007810</name>
</gene>
<dbReference type="AlphaFoldDB" id="A0A6B8KDD5"/>
<dbReference type="KEGG" id="mhey:H2LOC_007810"/>
<dbReference type="EMBL" id="CP046052">
    <property type="protein sequence ID" value="QGM45612.1"/>
    <property type="molecule type" value="Genomic_DNA"/>
</dbReference>
<dbReference type="RefSeq" id="WP_136495885.1">
    <property type="nucleotide sequence ID" value="NZ_CP046052.1"/>
</dbReference>
<evidence type="ECO:0008006" key="3">
    <source>
        <dbReference type="Google" id="ProtNLM"/>
    </source>
</evidence>
<sequence>MSHPTDYKVAPKSFARLAADAESLRKLLGADHRPEFKVWQAIEFLERTELPNKGVLTVHTFNAPLGYAPARVKYKPLRLFIDRDVKEAALLGFPFEKYVVAHEIAHIVEHDNTAKAFSSSEAERLKAWPKEELAEWQADTFADNLLVPWKYLFSFRFDINAIASACNVERKVVERQIAALKAEKRYVCQECPKCGCFTLARKGNALKCETCGNELDTPNAGGVR</sequence>
<evidence type="ECO:0000313" key="1">
    <source>
        <dbReference type="EMBL" id="QGM45612.1"/>
    </source>
</evidence>
<name>A0A6B8KDD5_9HYPH</name>
<evidence type="ECO:0000313" key="2">
    <source>
        <dbReference type="Proteomes" id="UP000309061"/>
    </source>
</evidence>